<feature type="signal peptide" evidence="2">
    <location>
        <begin position="1"/>
        <end position="21"/>
    </location>
</feature>
<dbReference type="EMBL" id="GECZ01028881">
    <property type="protein sequence ID" value="JAS40888.1"/>
    <property type="molecule type" value="Transcribed_RNA"/>
</dbReference>
<name>A0A1B6ESK0_9HEMI</name>
<keyword evidence="2" id="KW-0732">Signal</keyword>
<organism evidence="3">
    <name type="scientific">Cuerna arida</name>
    <dbReference type="NCBI Taxonomy" id="1464854"/>
    <lineage>
        <taxon>Eukaryota</taxon>
        <taxon>Metazoa</taxon>
        <taxon>Ecdysozoa</taxon>
        <taxon>Arthropoda</taxon>
        <taxon>Hexapoda</taxon>
        <taxon>Insecta</taxon>
        <taxon>Pterygota</taxon>
        <taxon>Neoptera</taxon>
        <taxon>Paraneoptera</taxon>
        <taxon>Hemiptera</taxon>
        <taxon>Auchenorrhyncha</taxon>
        <taxon>Membracoidea</taxon>
        <taxon>Cicadellidae</taxon>
        <taxon>Cicadellinae</taxon>
        <taxon>Proconiini</taxon>
        <taxon>Cuerna</taxon>
    </lineage>
</organism>
<dbReference type="AlphaFoldDB" id="A0A1B6ESK0"/>
<evidence type="ECO:0000256" key="2">
    <source>
        <dbReference type="SAM" id="SignalP"/>
    </source>
</evidence>
<proteinExistence type="predicted"/>
<gene>
    <name evidence="3" type="ORF">g.35865</name>
</gene>
<evidence type="ECO:0000313" key="3">
    <source>
        <dbReference type="EMBL" id="JAS40888.1"/>
    </source>
</evidence>
<feature type="compositionally biased region" description="Low complexity" evidence="1">
    <location>
        <begin position="29"/>
        <end position="40"/>
    </location>
</feature>
<accession>A0A1B6ESK0</accession>
<protein>
    <submittedName>
        <fullName evidence="3">Uncharacterized protein</fullName>
    </submittedName>
</protein>
<feature type="region of interest" description="Disordered" evidence="1">
    <location>
        <begin position="29"/>
        <end position="49"/>
    </location>
</feature>
<reference evidence="3" key="1">
    <citation type="submission" date="2015-11" db="EMBL/GenBank/DDBJ databases">
        <title>De novo transcriptome assembly of four potential Pierce s Disease insect vectors from Arizona vineyards.</title>
        <authorList>
            <person name="Tassone E.E."/>
        </authorList>
    </citation>
    <scope>NUCLEOTIDE SEQUENCE</scope>
</reference>
<feature type="chain" id="PRO_5008582329" evidence="2">
    <location>
        <begin position="22"/>
        <end position="113"/>
    </location>
</feature>
<sequence length="113" mass="12207">MVSSVFRLSLVAVLLVTVVSSASVQVSKRAVSSESTSNSSDTKECHPANPCGWAVYIPFTRTVDYFMKNTCVCPKGKSCLRTDDDLSVSAYVYRCRVEVSPSESDTEPPAATT</sequence>
<evidence type="ECO:0000256" key="1">
    <source>
        <dbReference type="SAM" id="MobiDB-lite"/>
    </source>
</evidence>